<dbReference type="KEGG" id="tcr:511479.48"/>
<dbReference type="SMR" id="Q4CQG7"/>
<keyword evidence="2" id="KW-1185">Reference proteome</keyword>
<sequence>MELYSDDNCPLFLSEYIRSNPSSAISARWVSKLTDEEQGDCIAKMVESAVYQETWLSYFEYAEKKEISVTDEISLEAIRAVGLDPYSASLWLKVIELCSNEEKKRELFQLALRVPLYQQGLVYKAYKNFESEVAKQSGHSISSFPSLSEVMQYSKILETEPVWPDRFVTSRRPIVR</sequence>
<gene>
    <name evidence="1" type="ORF">Tc00.1047053511479.48</name>
</gene>
<dbReference type="PaxDb" id="353153-Q4CQG7"/>
<dbReference type="SUPFAM" id="SSF48452">
    <property type="entry name" value="TPR-like"/>
    <property type="match status" value="1"/>
</dbReference>
<dbReference type="GeneID" id="3533798"/>
<dbReference type="InterPro" id="IPR011990">
    <property type="entry name" value="TPR-like_helical_dom_sf"/>
</dbReference>
<dbReference type="Gene3D" id="1.25.40.10">
    <property type="entry name" value="Tetratricopeptide repeat domain"/>
    <property type="match status" value="1"/>
</dbReference>
<organism evidence="1 2">
    <name type="scientific">Trypanosoma cruzi (strain CL Brener)</name>
    <dbReference type="NCBI Taxonomy" id="353153"/>
    <lineage>
        <taxon>Eukaryota</taxon>
        <taxon>Discoba</taxon>
        <taxon>Euglenozoa</taxon>
        <taxon>Kinetoplastea</taxon>
        <taxon>Metakinetoplastina</taxon>
        <taxon>Trypanosomatida</taxon>
        <taxon>Trypanosomatidae</taxon>
        <taxon>Trypanosoma</taxon>
        <taxon>Schizotrypanum</taxon>
    </lineage>
</organism>
<accession>Q4CQG7</accession>
<evidence type="ECO:0000313" key="1">
    <source>
        <dbReference type="EMBL" id="EAN82522.1"/>
    </source>
</evidence>
<comment type="caution">
    <text evidence="1">The sequence shown here is derived from an EMBL/GenBank/DDBJ whole genome shotgun (WGS) entry which is preliminary data.</text>
</comment>
<dbReference type="EMBL" id="AAHK01002459">
    <property type="protein sequence ID" value="EAN82522.1"/>
    <property type="molecule type" value="Genomic_DNA"/>
</dbReference>
<protein>
    <submittedName>
        <fullName evidence="1">Uncharacterized protein</fullName>
    </submittedName>
</protein>
<reference evidence="1 2" key="1">
    <citation type="journal article" date="2005" name="Science">
        <title>The genome sequence of Trypanosoma cruzi, etiologic agent of Chagas disease.</title>
        <authorList>
            <person name="El-Sayed N.M."/>
            <person name="Myler P.J."/>
            <person name="Bartholomeu D.C."/>
            <person name="Nilsson D."/>
            <person name="Aggarwal G."/>
            <person name="Tran A.N."/>
            <person name="Ghedin E."/>
            <person name="Worthey E.A."/>
            <person name="Delcher A.L."/>
            <person name="Blandin G."/>
            <person name="Westenberger S.J."/>
            <person name="Caler E."/>
            <person name="Cerqueira G.C."/>
            <person name="Branche C."/>
            <person name="Haas B."/>
            <person name="Anupama A."/>
            <person name="Arner E."/>
            <person name="Aslund L."/>
            <person name="Attipoe P."/>
            <person name="Bontempi E."/>
            <person name="Bringaud F."/>
            <person name="Burton P."/>
            <person name="Cadag E."/>
            <person name="Campbell D.A."/>
            <person name="Carrington M."/>
            <person name="Crabtree J."/>
            <person name="Darban H."/>
            <person name="da Silveira J.F."/>
            <person name="de Jong P."/>
            <person name="Edwards K."/>
            <person name="Englund P.T."/>
            <person name="Fazelina G."/>
            <person name="Feldblyum T."/>
            <person name="Ferella M."/>
            <person name="Frasch A.C."/>
            <person name="Gull K."/>
            <person name="Horn D."/>
            <person name="Hou L."/>
            <person name="Huang Y."/>
            <person name="Kindlund E."/>
            <person name="Klingbeil M."/>
            <person name="Kluge S."/>
            <person name="Koo H."/>
            <person name="Lacerda D."/>
            <person name="Levin M.J."/>
            <person name="Lorenzi H."/>
            <person name="Louie T."/>
            <person name="Machado C.R."/>
            <person name="McCulloch R."/>
            <person name="McKenna A."/>
            <person name="Mizuno Y."/>
            <person name="Mottram J.C."/>
            <person name="Nelson S."/>
            <person name="Ochaya S."/>
            <person name="Osoegawa K."/>
            <person name="Pai G."/>
            <person name="Parsons M."/>
            <person name="Pentony M."/>
            <person name="Pettersson U."/>
            <person name="Pop M."/>
            <person name="Ramirez J.L."/>
            <person name="Rinta J."/>
            <person name="Robertson L."/>
            <person name="Salzberg S.L."/>
            <person name="Sanchez D.O."/>
            <person name="Seyler A."/>
            <person name="Sharma R."/>
            <person name="Shetty J."/>
            <person name="Simpson A.J."/>
            <person name="Sisk E."/>
            <person name="Tammi M.T."/>
            <person name="Tarleton R."/>
            <person name="Teixeira S."/>
            <person name="Van Aken S."/>
            <person name="Vogt C."/>
            <person name="Ward P.N."/>
            <person name="Wickstead B."/>
            <person name="Wortman J."/>
            <person name="White O."/>
            <person name="Fraser C.M."/>
            <person name="Stuart K.D."/>
            <person name="Andersson B."/>
        </authorList>
    </citation>
    <scope>NUCLEOTIDE SEQUENCE [LARGE SCALE GENOMIC DNA]</scope>
    <source>
        <strain evidence="1 2">CL Brener</strain>
    </source>
</reference>
<feature type="non-terminal residue" evidence="1">
    <location>
        <position position="176"/>
    </location>
</feature>
<dbReference type="InParanoid" id="Q4CQG7"/>
<dbReference type="Proteomes" id="UP000002296">
    <property type="component" value="Unassembled WGS sequence"/>
</dbReference>
<name>Q4CQG7_TRYCC</name>
<dbReference type="AlphaFoldDB" id="Q4CQG7"/>
<evidence type="ECO:0000313" key="2">
    <source>
        <dbReference type="Proteomes" id="UP000002296"/>
    </source>
</evidence>
<dbReference type="RefSeq" id="XP_804373.1">
    <property type="nucleotide sequence ID" value="XM_799280.1"/>
</dbReference>
<proteinExistence type="predicted"/>